<dbReference type="InterPro" id="IPR023346">
    <property type="entry name" value="Lysozyme-like_dom_sf"/>
</dbReference>
<dbReference type="Pfam" id="PF01464">
    <property type="entry name" value="SLT"/>
    <property type="match status" value="1"/>
</dbReference>
<evidence type="ECO:0000256" key="2">
    <source>
        <dbReference type="SAM" id="Phobius"/>
    </source>
</evidence>
<keyword evidence="2" id="KW-1133">Transmembrane helix</keyword>
<dbReference type="InterPro" id="IPR008258">
    <property type="entry name" value="Transglycosylase_SLT_dom_1"/>
</dbReference>
<accession>A0A1H1LPN2</accession>
<proteinExistence type="predicted"/>
<evidence type="ECO:0000313" key="4">
    <source>
        <dbReference type="EMBL" id="SDR76528.1"/>
    </source>
</evidence>
<protein>
    <submittedName>
        <fullName evidence="4">Transglycosylase SLT domain-containing protein</fullName>
    </submittedName>
</protein>
<dbReference type="SUPFAM" id="SSF53955">
    <property type="entry name" value="Lysozyme-like"/>
    <property type="match status" value="1"/>
</dbReference>
<keyword evidence="2" id="KW-0472">Membrane</keyword>
<feature type="region of interest" description="Disordered" evidence="1">
    <location>
        <begin position="111"/>
        <end position="148"/>
    </location>
</feature>
<gene>
    <name evidence="4" type="ORF">SAMN04489809_0235</name>
</gene>
<dbReference type="EMBL" id="LT629770">
    <property type="protein sequence ID" value="SDR76528.1"/>
    <property type="molecule type" value="Genomic_DNA"/>
</dbReference>
<name>A0A1H1LPN2_9MICO</name>
<feature type="transmembrane region" description="Helical" evidence="2">
    <location>
        <begin position="44"/>
        <end position="63"/>
    </location>
</feature>
<reference evidence="4 5" key="1">
    <citation type="submission" date="2016-10" db="EMBL/GenBank/DDBJ databases">
        <authorList>
            <person name="de Groot N.N."/>
        </authorList>
    </citation>
    <scope>NUCLEOTIDE SEQUENCE [LARGE SCALE GENOMIC DNA]</scope>
    <source>
        <strain evidence="4 5">DSM 15019</strain>
    </source>
</reference>
<organism evidence="4 5">
    <name type="scientific">Microbacterium paraoxydans</name>
    <dbReference type="NCBI Taxonomy" id="199592"/>
    <lineage>
        <taxon>Bacteria</taxon>
        <taxon>Bacillati</taxon>
        <taxon>Actinomycetota</taxon>
        <taxon>Actinomycetes</taxon>
        <taxon>Micrococcales</taxon>
        <taxon>Microbacteriaceae</taxon>
        <taxon>Microbacterium</taxon>
    </lineage>
</organism>
<dbReference type="AlphaFoldDB" id="A0A1H1LPN2"/>
<keyword evidence="2" id="KW-0812">Transmembrane</keyword>
<dbReference type="Proteomes" id="UP000182126">
    <property type="component" value="Chromosome I"/>
</dbReference>
<dbReference type="Gene3D" id="1.10.530.10">
    <property type="match status" value="1"/>
</dbReference>
<evidence type="ECO:0000313" key="5">
    <source>
        <dbReference type="Proteomes" id="UP000182126"/>
    </source>
</evidence>
<evidence type="ECO:0000259" key="3">
    <source>
        <dbReference type="Pfam" id="PF01464"/>
    </source>
</evidence>
<feature type="compositionally biased region" description="Gly residues" evidence="1">
    <location>
        <begin position="138"/>
        <end position="148"/>
    </location>
</feature>
<feature type="domain" description="Transglycosylase SLT" evidence="3">
    <location>
        <begin position="159"/>
        <end position="230"/>
    </location>
</feature>
<sequence length="242" mass="25278">MRKLSSIVNSRNDMMPDRNDALLVPAATSASATRGTRRWSRRRGVVGVFSSLAVVGFAAAMVAPTGVALAQPMATDAPDSVYAVALADTQNLTVTVEGAAITPVERGSFDIYVKPKPKPKPKPAPATTSSSSDESEGGSSGGGGLPPYSGGGAPAEWMAAAGIAQSDWQYVDYIVSRESGWNPNATNSSSGACGLVQALPCSKVPGNGYNPVDNLRWATGYATGRYGSWAGAYNFWVTNHWW</sequence>
<evidence type="ECO:0000256" key="1">
    <source>
        <dbReference type="SAM" id="MobiDB-lite"/>
    </source>
</evidence>